<dbReference type="InterPro" id="IPR002514">
    <property type="entry name" value="Transposase_8"/>
</dbReference>
<protein>
    <submittedName>
        <fullName evidence="4">IS3 family transposase</fullName>
    </submittedName>
</protein>
<dbReference type="Proteomes" id="UP000660885">
    <property type="component" value="Unassembled WGS sequence"/>
</dbReference>
<dbReference type="Gene3D" id="1.10.10.60">
    <property type="entry name" value="Homeodomain-like"/>
    <property type="match status" value="1"/>
</dbReference>
<evidence type="ECO:0000256" key="1">
    <source>
        <dbReference type="SAM" id="Coils"/>
    </source>
</evidence>
<dbReference type="InterPro" id="IPR050900">
    <property type="entry name" value="Transposase_IS3/IS150/IS904"/>
</dbReference>
<gene>
    <name evidence="4" type="ORF">JMJ56_31115</name>
</gene>
<feature type="coiled-coil region" evidence="1">
    <location>
        <begin position="62"/>
        <end position="89"/>
    </location>
</feature>
<dbReference type="InterPro" id="IPR007889">
    <property type="entry name" value="HTH_Psq"/>
</dbReference>
<accession>A0ABS1UE41</accession>
<dbReference type="InterPro" id="IPR001584">
    <property type="entry name" value="Integrase_cat-core"/>
</dbReference>
<dbReference type="SUPFAM" id="SSF46689">
    <property type="entry name" value="Homeodomain-like"/>
    <property type="match status" value="1"/>
</dbReference>
<comment type="caution">
    <text evidence="4">The sequence shown here is derived from an EMBL/GenBank/DDBJ whole genome shotgun (WGS) entry which is preliminary data.</text>
</comment>
<dbReference type="PANTHER" id="PTHR46889">
    <property type="entry name" value="TRANSPOSASE INSF FOR INSERTION SEQUENCE IS3B-RELATED"/>
    <property type="match status" value="1"/>
</dbReference>
<dbReference type="SUPFAM" id="SSF53098">
    <property type="entry name" value="Ribonuclease H-like"/>
    <property type="match status" value="1"/>
</dbReference>
<evidence type="ECO:0000313" key="5">
    <source>
        <dbReference type="Proteomes" id="UP000660885"/>
    </source>
</evidence>
<dbReference type="PANTHER" id="PTHR46889:SF4">
    <property type="entry name" value="TRANSPOSASE INSO FOR INSERTION SEQUENCE ELEMENT IS911B-RELATED"/>
    <property type="match status" value="1"/>
</dbReference>
<dbReference type="Pfam" id="PF13276">
    <property type="entry name" value="HTH_21"/>
    <property type="match status" value="1"/>
</dbReference>
<dbReference type="InterPro" id="IPR012337">
    <property type="entry name" value="RNaseH-like_sf"/>
</dbReference>
<dbReference type="PROSITE" id="PS50960">
    <property type="entry name" value="HTH_PSQ"/>
    <property type="match status" value="1"/>
</dbReference>
<sequence>MAERRTRRSFTREFKAQAVKRLLDGGKGLSEVATELGIGTGQLSQWRTEHLAAGSAEALAARKADQAETQRLKREVKRLEEEVEILRKAGGFFRQGGRVTKFAFVSAERANHAVATLCRVAGASVSGFYAWLRAIPAVQTRAEAEVELRGQIGRIFTARRRVYGSPRVHAELCRGGLRHSRRRVERLMREMGLSALRGRRRTPRTTDSRHELPIASNLLARTFTAERPDQVWLADISYIPTGEGFLYLAAIKDMATREIVGWSMADHLKSELCIGALVMAIQRHRPPPGLVHHGDRGVQYASEPYRAVLERHCITQSMSRRGNCLDNAPMESFFASLKTEHVHQVSYRTREEARTAVFEYIEVFHNRQRLHSGVGYRTPAEARASMEGITMRSAA</sequence>
<organism evidence="4 5">
    <name type="scientific">Belnapia arida</name>
    <dbReference type="NCBI Taxonomy" id="2804533"/>
    <lineage>
        <taxon>Bacteria</taxon>
        <taxon>Pseudomonadati</taxon>
        <taxon>Pseudomonadota</taxon>
        <taxon>Alphaproteobacteria</taxon>
        <taxon>Acetobacterales</taxon>
        <taxon>Roseomonadaceae</taxon>
        <taxon>Belnapia</taxon>
    </lineage>
</organism>
<reference evidence="4 5" key="1">
    <citation type="submission" date="2021-01" db="EMBL/GenBank/DDBJ databases">
        <title>Belnapia mucosa sp. nov. and Belnapia arida sp. nov., isolated from the Tabernas Desert (Almeria, Spain).</title>
        <authorList>
            <person name="Molina-Menor E."/>
            <person name="Vidal-Verdu A."/>
            <person name="Calonge A."/>
            <person name="Satari L."/>
            <person name="Pereto J."/>
            <person name="Porcar M."/>
        </authorList>
    </citation>
    <scope>NUCLEOTIDE SEQUENCE [LARGE SCALE GENOMIC DNA]</scope>
    <source>
        <strain evidence="4 5">T18</strain>
    </source>
</reference>
<proteinExistence type="predicted"/>
<evidence type="ECO:0000259" key="3">
    <source>
        <dbReference type="PROSITE" id="PS50994"/>
    </source>
</evidence>
<keyword evidence="5" id="KW-1185">Reference proteome</keyword>
<dbReference type="InterPro" id="IPR048020">
    <property type="entry name" value="Transpos_IS3"/>
</dbReference>
<dbReference type="Pfam" id="PF01527">
    <property type="entry name" value="HTH_Tnp_1"/>
    <property type="match status" value="1"/>
</dbReference>
<dbReference type="Gene3D" id="3.30.420.10">
    <property type="entry name" value="Ribonuclease H-like superfamily/Ribonuclease H"/>
    <property type="match status" value="1"/>
</dbReference>
<dbReference type="NCBIfam" id="NF033516">
    <property type="entry name" value="transpos_IS3"/>
    <property type="match status" value="1"/>
</dbReference>
<dbReference type="PROSITE" id="PS50994">
    <property type="entry name" value="INTEGRASE"/>
    <property type="match status" value="1"/>
</dbReference>
<dbReference type="InterPro" id="IPR009057">
    <property type="entry name" value="Homeodomain-like_sf"/>
</dbReference>
<evidence type="ECO:0000313" key="4">
    <source>
        <dbReference type="EMBL" id="MBL6082420.1"/>
    </source>
</evidence>
<dbReference type="Pfam" id="PF00665">
    <property type="entry name" value="rve"/>
    <property type="match status" value="1"/>
</dbReference>
<dbReference type="EMBL" id="JAETWB010000067">
    <property type="protein sequence ID" value="MBL6082420.1"/>
    <property type="molecule type" value="Genomic_DNA"/>
</dbReference>
<dbReference type="Pfam" id="PF13333">
    <property type="entry name" value="rve_2"/>
    <property type="match status" value="1"/>
</dbReference>
<dbReference type="InterPro" id="IPR025948">
    <property type="entry name" value="HTH-like_dom"/>
</dbReference>
<feature type="domain" description="HTH psq-type" evidence="2">
    <location>
        <begin position="1"/>
        <end position="53"/>
    </location>
</feature>
<name>A0ABS1UE41_9PROT</name>
<dbReference type="InterPro" id="IPR036397">
    <property type="entry name" value="RNaseH_sf"/>
</dbReference>
<evidence type="ECO:0000259" key="2">
    <source>
        <dbReference type="PROSITE" id="PS50960"/>
    </source>
</evidence>
<feature type="domain" description="Integrase catalytic" evidence="3">
    <location>
        <begin position="224"/>
        <end position="387"/>
    </location>
</feature>
<keyword evidence="1" id="KW-0175">Coiled coil</keyword>